<protein>
    <recommendedName>
        <fullName evidence="3">UPF0319 protein C9I94_05090</fullName>
    </recommendedName>
</protein>
<comment type="caution">
    <text evidence="4">The sequence shown here is derived from an EMBL/GenBank/DDBJ whole genome shotgun (WGS) entry which is preliminary data.</text>
</comment>
<evidence type="ECO:0000313" key="4">
    <source>
        <dbReference type="EMBL" id="PSW25940.1"/>
    </source>
</evidence>
<evidence type="ECO:0000256" key="2">
    <source>
        <dbReference type="ARBA" id="ARBA00022729"/>
    </source>
</evidence>
<dbReference type="STRING" id="680026.AB733_21675"/>
<dbReference type="Pfam" id="PF09829">
    <property type="entry name" value="DUF2057"/>
    <property type="match status" value="1"/>
</dbReference>
<dbReference type="RefSeq" id="WP_048900665.1">
    <property type="nucleotide sequence ID" value="NZ_AP024852.1"/>
</dbReference>
<feature type="chain" id="PRO_5016187421" description="UPF0319 protein C9I94_05090" evidence="3">
    <location>
        <begin position="22"/>
        <end position="213"/>
    </location>
</feature>
<dbReference type="Proteomes" id="UP000240481">
    <property type="component" value="Unassembled WGS sequence"/>
</dbReference>
<evidence type="ECO:0000313" key="5">
    <source>
        <dbReference type="Proteomes" id="UP000240481"/>
    </source>
</evidence>
<dbReference type="AlphaFoldDB" id="A0A0J8V5R3"/>
<name>A0A0J8V5R3_9GAMM</name>
<accession>A0A0J8V5R3</accession>
<sequence length="213" mass="22748" precursor="true">MKLRTAFIALAAASASLPALADVTLALPSTAELVLVNGKSAEGNDTLTLKDGTNQVAFRYEGGYRENGDYALFSSNVMIIKFSGTNANYTLELPKISSEIEGNRFNKKPVINLTDANGKAAEFEQGRLIKNGIQFGRDFEAEMAAYNQTSQPAALAGAVAVTTLPAIVTPAAPTTSNTSPVPQGENTAENMLNYWYSQADEATKARFKARISQ</sequence>
<dbReference type="PANTHER" id="PTHR38108">
    <property type="entry name" value="UPF0319 PROTEIN YCCT"/>
    <property type="match status" value="1"/>
</dbReference>
<evidence type="ECO:0000256" key="3">
    <source>
        <dbReference type="HAMAP-Rule" id="MF_00789"/>
    </source>
</evidence>
<dbReference type="OrthoDB" id="7058190at2"/>
<gene>
    <name evidence="4" type="ORF">C9I94_05090</name>
</gene>
<keyword evidence="5" id="KW-1185">Reference proteome</keyword>
<feature type="signal peptide" evidence="3">
    <location>
        <begin position="1"/>
        <end position="21"/>
    </location>
</feature>
<dbReference type="HAMAP" id="MF_00789">
    <property type="entry name" value="UPF0319"/>
    <property type="match status" value="1"/>
</dbReference>
<dbReference type="EMBL" id="PYLZ01000002">
    <property type="protein sequence ID" value="PSW25940.1"/>
    <property type="molecule type" value="Genomic_DNA"/>
</dbReference>
<keyword evidence="2 3" id="KW-0732">Signal</keyword>
<dbReference type="InterPro" id="IPR018635">
    <property type="entry name" value="UPF0319"/>
</dbReference>
<comment type="similarity">
    <text evidence="1 3">Belongs to the UPF0319 family.</text>
</comment>
<reference evidence="4 5" key="1">
    <citation type="submission" date="2018-01" db="EMBL/GenBank/DDBJ databases">
        <title>Whole genome sequencing of Histamine producing bacteria.</title>
        <authorList>
            <person name="Butler K."/>
        </authorList>
    </citation>
    <scope>NUCLEOTIDE SEQUENCE [LARGE SCALE GENOMIC DNA]</scope>
    <source>
        <strain evidence="4 5">DSM 24669</strain>
    </source>
</reference>
<organism evidence="4 5">
    <name type="scientific">Photobacterium swingsii</name>
    <dbReference type="NCBI Taxonomy" id="680026"/>
    <lineage>
        <taxon>Bacteria</taxon>
        <taxon>Pseudomonadati</taxon>
        <taxon>Pseudomonadota</taxon>
        <taxon>Gammaproteobacteria</taxon>
        <taxon>Vibrionales</taxon>
        <taxon>Vibrionaceae</taxon>
        <taxon>Photobacterium</taxon>
    </lineage>
</organism>
<dbReference type="PANTHER" id="PTHR38108:SF1">
    <property type="entry name" value="UPF0319 PROTEIN YCCT"/>
    <property type="match status" value="1"/>
</dbReference>
<evidence type="ECO:0000256" key="1">
    <source>
        <dbReference type="ARBA" id="ARBA00008490"/>
    </source>
</evidence>
<proteinExistence type="inferred from homology"/>